<evidence type="ECO:0000256" key="4">
    <source>
        <dbReference type="SAM" id="SignalP"/>
    </source>
</evidence>
<reference evidence="5" key="1">
    <citation type="submission" date="2022-01" db="EMBL/GenBank/DDBJ databases">
        <authorList>
            <person name="King R."/>
        </authorList>
    </citation>
    <scope>NUCLEOTIDE SEQUENCE</scope>
</reference>
<dbReference type="SUPFAM" id="SSF52058">
    <property type="entry name" value="L domain-like"/>
    <property type="match status" value="2"/>
</dbReference>
<keyword evidence="2 4" id="KW-0732">Signal</keyword>
<dbReference type="InterPro" id="IPR050541">
    <property type="entry name" value="LRR_TM_domain-containing"/>
</dbReference>
<dbReference type="EMBL" id="OU895878">
    <property type="protein sequence ID" value="CAG9804256.1"/>
    <property type="molecule type" value="Genomic_DNA"/>
</dbReference>
<dbReference type="InterPro" id="IPR032675">
    <property type="entry name" value="LRR_dom_sf"/>
</dbReference>
<name>A0A9N9WT53_9DIPT</name>
<proteinExistence type="predicted"/>
<dbReference type="SMART" id="SM00365">
    <property type="entry name" value="LRR_SD22"/>
    <property type="match status" value="4"/>
</dbReference>
<dbReference type="AlphaFoldDB" id="A0A9N9WT53"/>
<dbReference type="SMART" id="SM00369">
    <property type="entry name" value="LRR_TYP"/>
    <property type="match status" value="6"/>
</dbReference>
<dbReference type="InterPro" id="IPR001611">
    <property type="entry name" value="Leu-rich_rpt"/>
</dbReference>
<gene>
    <name evidence="5" type="ORF">CHIRRI_LOCUS7149</name>
</gene>
<dbReference type="OrthoDB" id="1081807at2759"/>
<accession>A0A9N9WT53</accession>
<keyword evidence="6" id="KW-1185">Reference proteome</keyword>
<feature type="chain" id="PRO_5040335270" description="Leucine rich repeat protein" evidence="4">
    <location>
        <begin position="19"/>
        <end position="791"/>
    </location>
</feature>
<dbReference type="PANTHER" id="PTHR24369:SF210">
    <property type="entry name" value="CHAOPTIN-RELATED"/>
    <property type="match status" value="1"/>
</dbReference>
<evidence type="ECO:0000256" key="2">
    <source>
        <dbReference type="ARBA" id="ARBA00022729"/>
    </source>
</evidence>
<keyword evidence="3" id="KW-0677">Repeat</keyword>
<dbReference type="Gene3D" id="3.80.10.10">
    <property type="entry name" value="Ribonuclease Inhibitor"/>
    <property type="match status" value="4"/>
</dbReference>
<protein>
    <recommendedName>
        <fullName evidence="7">Leucine rich repeat protein</fullName>
    </recommendedName>
</protein>
<dbReference type="PANTHER" id="PTHR24369">
    <property type="entry name" value="ANTIGEN BSP, PUTATIVE-RELATED"/>
    <property type="match status" value="1"/>
</dbReference>
<feature type="signal peptide" evidence="4">
    <location>
        <begin position="1"/>
        <end position="18"/>
    </location>
</feature>
<dbReference type="InterPro" id="IPR003591">
    <property type="entry name" value="Leu-rich_rpt_typical-subtyp"/>
</dbReference>
<dbReference type="Pfam" id="PF13855">
    <property type="entry name" value="LRR_8"/>
    <property type="match status" value="3"/>
</dbReference>
<evidence type="ECO:0000313" key="5">
    <source>
        <dbReference type="EMBL" id="CAG9804256.1"/>
    </source>
</evidence>
<evidence type="ECO:0000313" key="6">
    <source>
        <dbReference type="Proteomes" id="UP001153620"/>
    </source>
</evidence>
<reference evidence="5" key="2">
    <citation type="submission" date="2022-10" db="EMBL/GenBank/DDBJ databases">
        <authorList>
            <consortium name="ENA_rothamsted_submissions"/>
            <consortium name="culmorum"/>
            <person name="King R."/>
        </authorList>
    </citation>
    <scope>NUCLEOTIDE SEQUENCE</scope>
</reference>
<evidence type="ECO:0000256" key="1">
    <source>
        <dbReference type="ARBA" id="ARBA00022614"/>
    </source>
</evidence>
<organism evidence="5 6">
    <name type="scientific">Chironomus riparius</name>
    <dbReference type="NCBI Taxonomy" id="315576"/>
    <lineage>
        <taxon>Eukaryota</taxon>
        <taxon>Metazoa</taxon>
        <taxon>Ecdysozoa</taxon>
        <taxon>Arthropoda</taxon>
        <taxon>Hexapoda</taxon>
        <taxon>Insecta</taxon>
        <taxon>Pterygota</taxon>
        <taxon>Neoptera</taxon>
        <taxon>Endopterygota</taxon>
        <taxon>Diptera</taxon>
        <taxon>Nematocera</taxon>
        <taxon>Chironomoidea</taxon>
        <taxon>Chironomidae</taxon>
        <taxon>Chironominae</taxon>
        <taxon>Chironomus</taxon>
    </lineage>
</organism>
<keyword evidence="1" id="KW-0433">Leucine-rich repeat</keyword>
<evidence type="ECO:0008006" key="7">
    <source>
        <dbReference type="Google" id="ProtNLM"/>
    </source>
</evidence>
<dbReference type="GO" id="GO:0005886">
    <property type="term" value="C:plasma membrane"/>
    <property type="evidence" value="ECO:0007669"/>
    <property type="project" value="TreeGrafter"/>
</dbReference>
<dbReference type="Proteomes" id="UP001153620">
    <property type="component" value="Chromosome 2"/>
</dbReference>
<sequence>MNTVLLILLFNQFFEIYSVNLHCTFDIVKDTEYFKGLDTFIEKNYQDRLDFYKSLVFYRCTCWNITITSKDEIVESFIGNHVENFTNEKVKMLAIKNSTVNYLPTGIKNFMPTISFLMINDIKLFELSMDNLKEFPRLKFIWAANNELVTLNPDLFSRHVIIFVMDFSNNKLKHLDKNSLVKKSTEYADFRNNDCMDRDFDFSADYPFASKFHKSCLFPNEIFCSYKKVNDNYIATIEEGMEYEGIKKTKIRYTSKRLYEDLRVNRVVKKISSTSLNFTEIPKIICKEFKNLEELEIVGSLISKISIDEIRNFERLKVLRMPYNLIKSLPSNTFIFNKNIEVVDLSYNKIESIGYVSFLILPNLHTLTLLSTSCIDGAGSKSSSNLEIFISNIQEKCKLNDYILCKYSTSNFRYIGYTYYCDIVRRKIDNSDIIYGNKFFAALLNEKFEELGIFEKFNGVFGKHLAGKSNSDVEVITVKYDNSRLVGKYISYHLPNLKTIKITHSKLRYLYEDSFHGLQNLMIVDMSHNQLTEIPNTLFEQNKKMFFVDFSDNNIKRISIETFEMFDTSRIIRLAHNPCIAKIGQNFENKQLDSDLNGCKVKEIELFCNEGIKSTNNDCYVTKMEQMSDILPVRRVHNIEDMSKVKDFIIDFALIEYLPTNISSFFLNIKEYCAYGVIKKIVKENFKNLIYLERIDLSNNMIEFIEENVFEDNKRIEQLFLNFNKIKSIPSRTFENLKGLSNLEIKENSCANMYLQEALDSGRRLEVIKYVCEALLPNNFKKVEKTIRIYY</sequence>
<evidence type="ECO:0000256" key="3">
    <source>
        <dbReference type="ARBA" id="ARBA00022737"/>
    </source>
</evidence>